<keyword evidence="2" id="KW-1185">Reference proteome</keyword>
<accession>A0ABU7AFU0</accession>
<evidence type="ECO:0000313" key="1">
    <source>
        <dbReference type="EMBL" id="MED6236410.1"/>
    </source>
</evidence>
<proteinExistence type="predicted"/>
<name>A0ABU7AFU0_9TELE</name>
<sequence length="108" mass="12241">MAKPAFGCQVTIQSEKEKQMMKIYRREEKKEKKKAKGTDDIDSSEVVMTFDPKEMRAQRYIISKLSLSLLCCLCSLSIHLCLCSKESATNKTSLCIFHDTTAALQKSI</sequence>
<evidence type="ECO:0000313" key="2">
    <source>
        <dbReference type="Proteomes" id="UP001345963"/>
    </source>
</evidence>
<protein>
    <submittedName>
        <fullName evidence="1">Uncharacterized protein</fullName>
    </submittedName>
</protein>
<gene>
    <name evidence="1" type="ORF">ATANTOWER_008756</name>
</gene>
<reference evidence="1 2" key="1">
    <citation type="submission" date="2021-07" db="EMBL/GenBank/DDBJ databases">
        <authorList>
            <person name="Palmer J.M."/>
        </authorList>
    </citation>
    <scope>NUCLEOTIDE SEQUENCE [LARGE SCALE GENOMIC DNA]</scope>
    <source>
        <strain evidence="1 2">AT_MEX2019</strain>
        <tissue evidence="1">Muscle</tissue>
    </source>
</reference>
<organism evidence="1 2">
    <name type="scientific">Ataeniobius toweri</name>
    <dbReference type="NCBI Taxonomy" id="208326"/>
    <lineage>
        <taxon>Eukaryota</taxon>
        <taxon>Metazoa</taxon>
        <taxon>Chordata</taxon>
        <taxon>Craniata</taxon>
        <taxon>Vertebrata</taxon>
        <taxon>Euteleostomi</taxon>
        <taxon>Actinopterygii</taxon>
        <taxon>Neopterygii</taxon>
        <taxon>Teleostei</taxon>
        <taxon>Neoteleostei</taxon>
        <taxon>Acanthomorphata</taxon>
        <taxon>Ovalentaria</taxon>
        <taxon>Atherinomorphae</taxon>
        <taxon>Cyprinodontiformes</taxon>
        <taxon>Goodeidae</taxon>
        <taxon>Ataeniobius</taxon>
    </lineage>
</organism>
<dbReference type="Proteomes" id="UP001345963">
    <property type="component" value="Unassembled WGS sequence"/>
</dbReference>
<comment type="caution">
    <text evidence="1">The sequence shown here is derived from an EMBL/GenBank/DDBJ whole genome shotgun (WGS) entry which is preliminary data.</text>
</comment>
<dbReference type="EMBL" id="JAHUTI010011891">
    <property type="protein sequence ID" value="MED6236410.1"/>
    <property type="molecule type" value="Genomic_DNA"/>
</dbReference>